<reference evidence="1" key="1">
    <citation type="submission" date="2020-10" db="EMBL/GenBank/DDBJ databases">
        <authorList>
            <person name="Gilroy R."/>
        </authorList>
    </citation>
    <scope>NUCLEOTIDE SEQUENCE</scope>
    <source>
        <strain evidence="1">2830</strain>
    </source>
</reference>
<organism evidence="1 2">
    <name type="scientific">Candidatus Avidehalobacter gallistercoris</name>
    <dbReference type="NCBI Taxonomy" id="2840694"/>
    <lineage>
        <taxon>Bacteria</taxon>
        <taxon>Bacillati</taxon>
        <taxon>Bacillota</taxon>
        <taxon>Clostridia</taxon>
        <taxon>Eubacteriales</taxon>
        <taxon>Peptococcaceae</taxon>
        <taxon>Peptococcaceae incertae sedis</taxon>
        <taxon>Candidatus Avidehalobacter</taxon>
    </lineage>
</organism>
<sequence length="125" mass="14479">MMGIDIEQTRQYYEDIKIEDLCSCDYCKNYYLQVKEAYPLVADYLNELGVDIEKPFETSPLEPDVDGMMEYCLCQYIVLGNVSDELVKKIGSVELRVGTSYPNTNIQGEHFVIDIYPIKLKWILS</sequence>
<proteinExistence type="predicted"/>
<reference evidence="1" key="2">
    <citation type="journal article" date="2021" name="PeerJ">
        <title>Extensive microbial diversity within the chicken gut microbiome revealed by metagenomics and culture.</title>
        <authorList>
            <person name="Gilroy R."/>
            <person name="Ravi A."/>
            <person name="Getino M."/>
            <person name="Pursley I."/>
            <person name="Horton D.L."/>
            <person name="Alikhan N.F."/>
            <person name="Baker D."/>
            <person name="Gharbi K."/>
            <person name="Hall N."/>
            <person name="Watson M."/>
            <person name="Adriaenssens E.M."/>
            <person name="Foster-Nyarko E."/>
            <person name="Jarju S."/>
            <person name="Secka A."/>
            <person name="Antonio M."/>
            <person name="Oren A."/>
            <person name="Chaudhuri R.R."/>
            <person name="La Ragione R."/>
            <person name="Hildebrand F."/>
            <person name="Pallen M.J."/>
        </authorList>
    </citation>
    <scope>NUCLEOTIDE SEQUENCE</scope>
    <source>
        <strain evidence="1">2830</strain>
    </source>
</reference>
<gene>
    <name evidence="1" type="ORF">IAB00_05525</name>
</gene>
<accession>A0A9D1KY28</accession>
<evidence type="ECO:0000313" key="1">
    <source>
        <dbReference type="EMBL" id="HIU10682.1"/>
    </source>
</evidence>
<dbReference type="AlphaFoldDB" id="A0A9D1KY28"/>
<dbReference type="Proteomes" id="UP000824124">
    <property type="component" value="Unassembled WGS sequence"/>
</dbReference>
<protein>
    <submittedName>
        <fullName evidence="1">Uncharacterized protein</fullName>
    </submittedName>
</protein>
<dbReference type="EMBL" id="DVMH01000028">
    <property type="protein sequence ID" value="HIU10682.1"/>
    <property type="molecule type" value="Genomic_DNA"/>
</dbReference>
<name>A0A9D1KY28_9FIRM</name>
<comment type="caution">
    <text evidence="1">The sequence shown here is derived from an EMBL/GenBank/DDBJ whole genome shotgun (WGS) entry which is preliminary data.</text>
</comment>
<evidence type="ECO:0000313" key="2">
    <source>
        <dbReference type="Proteomes" id="UP000824124"/>
    </source>
</evidence>